<evidence type="ECO:0000313" key="3">
    <source>
        <dbReference type="Proteomes" id="UP000886595"/>
    </source>
</evidence>
<dbReference type="InterPro" id="IPR001619">
    <property type="entry name" value="Sec1-like"/>
</dbReference>
<name>A0A8X7R9G3_BRACI</name>
<dbReference type="SUPFAM" id="SSF56815">
    <property type="entry name" value="Sec1/munc18-like (SM) proteins"/>
    <property type="match status" value="1"/>
</dbReference>
<dbReference type="EMBL" id="JAAMPC010000011">
    <property type="protein sequence ID" value="KAG2283617.1"/>
    <property type="molecule type" value="Genomic_DNA"/>
</dbReference>
<proteinExistence type="inferred from homology"/>
<evidence type="ECO:0000256" key="1">
    <source>
        <dbReference type="ARBA" id="ARBA00009884"/>
    </source>
</evidence>
<dbReference type="Gene3D" id="3.90.830.10">
    <property type="entry name" value="Syntaxin Binding Protein 1, Chain A, domain 2"/>
    <property type="match status" value="1"/>
</dbReference>
<evidence type="ECO:0000313" key="2">
    <source>
        <dbReference type="EMBL" id="KAG2283617.1"/>
    </source>
</evidence>
<dbReference type="GO" id="GO:0016192">
    <property type="term" value="P:vesicle-mediated transport"/>
    <property type="evidence" value="ECO:0007669"/>
    <property type="project" value="InterPro"/>
</dbReference>
<protein>
    <submittedName>
        <fullName evidence="2">Uncharacterized protein</fullName>
    </submittedName>
</protein>
<dbReference type="PANTHER" id="PTHR11679">
    <property type="entry name" value="VESICLE PROTEIN SORTING-ASSOCIATED"/>
    <property type="match status" value="1"/>
</dbReference>
<comment type="caution">
    <text evidence="2">The sequence shown here is derived from an EMBL/GenBank/DDBJ whole genome shotgun (WGS) entry which is preliminary data.</text>
</comment>
<dbReference type="Gene3D" id="3.40.50.2060">
    <property type="match status" value="1"/>
</dbReference>
<dbReference type="Gene3D" id="3.40.50.1910">
    <property type="match status" value="1"/>
</dbReference>
<dbReference type="AlphaFoldDB" id="A0A8X7R9G3"/>
<gene>
    <name evidence="2" type="ORF">Bca52824_054837</name>
</gene>
<dbReference type="InterPro" id="IPR043127">
    <property type="entry name" value="Sec-1-like_dom3a"/>
</dbReference>
<dbReference type="InterPro" id="IPR036045">
    <property type="entry name" value="Sec1-like_sf"/>
</dbReference>
<reference evidence="2 3" key="1">
    <citation type="submission" date="2020-02" db="EMBL/GenBank/DDBJ databases">
        <authorList>
            <person name="Ma Q."/>
            <person name="Huang Y."/>
            <person name="Song X."/>
            <person name="Pei D."/>
        </authorList>
    </citation>
    <scope>NUCLEOTIDE SEQUENCE [LARGE SCALE GENOMIC DNA]</scope>
    <source>
        <strain evidence="2">Sxm20200214</strain>
        <tissue evidence="2">Leaf</tissue>
    </source>
</reference>
<dbReference type="InterPro" id="IPR027482">
    <property type="entry name" value="Sec1-like_dom2"/>
</dbReference>
<dbReference type="OrthoDB" id="1566890at2759"/>
<comment type="similarity">
    <text evidence="1">Belongs to the STXBP/unc-18/SEC1 family.</text>
</comment>
<keyword evidence="3" id="KW-1185">Reference proteome</keyword>
<accession>A0A8X7R9G3</accession>
<dbReference type="Proteomes" id="UP000886595">
    <property type="component" value="Unassembled WGS sequence"/>
</dbReference>
<dbReference type="Pfam" id="PF00995">
    <property type="entry name" value="Sec1"/>
    <property type="match status" value="1"/>
</dbReference>
<sequence length="504" mass="56532">MLNLNETLDQSGGAECFKVLIYDDFCKDVIAPLISVKDLRRQRVTLQLHIHDNERKHVPTVADYFVQPTEPNIQRIIADVSSSLYDTFHLNFSSSIPRPLLKNLASGTLHHSCSIESVHDQHLEDNLFSLSQHSVYAQLNDPSATGGDVEEIADGLFHVLETLGVVPVIRCPVGGAAEMVAVSLDTKLRHHLRLLSKNNNLMTTRPLLCIFDRNFDLAVGIQHDFRCRPLVHDLLGLKLNGLVIPGAQKKKILFLDTSSSDPFWSSNASLEFPQVASEIEAHLNKYKEDVEEVSRSTDLVGGGNTKHLMDAVNSLPELTDRKQAPRWTSYALPSSTSYPWIPLILKPWNWPCVRLRLIQALFRVKNLLTGDQQLAVARTVEALAEGKPNPETDSYLFLGGGASEKRLFSWSVGVTTLNIAVCRSSRSSLRGRSRTLSMEPQRSLMQLSSSSSSPSWDKRWDWDKRDGSCRLLRYKFTSSSLEPLPCQCELLDHFSISLLMFMLS</sequence>
<dbReference type="InterPro" id="IPR043154">
    <property type="entry name" value="Sec-1-like_dom1"/>
</dbReference>
<organism evidence="2 3">
    <name type="scientific">Brassica carinata</name>
    <name type="common">Ethiopian mustard</name>
    <name type="synonym">Abyssinian cabbage</name>
    <dbReference type="NCBI Taxonomy" id="52824"/>
    <lineage>
        <taxon>Eukaryota</taxon>
        <taxon>Viridiplantae</taxon>
        <taxon>Streptophyta</taxon>
        <taxon>Embryophyta</taxon>
        <taxon>Tracheophyta</taxon>
        <taxon>Spermatophyta</taxon>
        <taxon>Magnoliopsida</taxon>
        <taxon>eudicotyledons</taxon>
        <taxon>Gunneridae</taxon>
        <taxon>Pentapetalae</taxon>
        <taxon>rosids</taxon>
        <taxon>malvids</taxon>
        <taxon>Brassicales</taxon>
        <taxon>Brassicaceae</taxon>
        <taxon>Brassiceae</taxon>
        <taxon>Brassica</taxon>
    </lineage>
</organism>